<feature type="domain" description="C2H2-type" evidence="8">
    <location>
        <begin position="148"/>
        <end position="178"/>
    </location>
</feature>
<feature type="compositionally biased region" description="Basic and acidic residues" evidence="7">
    <location>
        <begin position="426"/>
        <end position="450"/>
    </location>
</feature>
<feature type="compositionally biased region" description="Basic and acidic residues" evidence="7">
    <location>
        <begin position="534"/>
        <end position="553"/>
    </location>
</feature>
<keyword evidence="3" id="KW-0862">Zinc</keyword>
<dbReference type="EMBL" id="NEVH01025635">
    <property type="protein sequence ID" value="PNF15366.1"/>
    <property type="molecule type" value="Genomic_DNA"/>
</dbReference>
<feature type="compositionally biased region" description="Polar residues" evidence="7">
    <location>
        <begin position="241"/>
        <end position="261"/>
    </location>
</feature>
<dbReference type="InterPro" id="IPR006612">
    <property type="entry name" value="THAP_Znf"/>
</dbReference>
<evidence type="ECO:0008006" key="12">
    <source>
        <dbReference type="Google" id="ProtNLM"/>
    </source>
</evidence>
<evidence type="ECO:0000313" key="10">
    <source>
        <dbReference type="EMBL" id="PNF15366.1"/>
    </source>
</evidence>
<dbReference type="OrthoDB" id="7683421at2759"/>
<accession>A0A2J7PGA7</accession>
<dbReference type="InterPro" id="IPR013087">
    <property type="entry name" value="Znf_C2H2_type"/>
</dbReference>
<feature type="domain" description="C2H2-type" evidence="8">
    <location>
        <begin position="644"/>
        <end position="672"/>
    </location>
</feature>
<evidence type="ECO:0000256" key="7">
    <source>
        <dbReference type="SAM" id="MobiDB-lite"/>
    </source>
</evidence>
<evidence type="ECO:0000256" key="5">
    <source>
        <dbReference type="PROSITE-ProRule" id="PRU00042"/>
    </source>
</evidence>
<evidence type="ECO:0000259" key="9">
    <source>
        <dbReference type="PROSITE" id="PS50950"/>
    </source>
</evidence>
<feature type="region of interest" description="Disordered" evidence="7">
    <location>
        <begin position="742"/>
        <end position="765"/>
    </location>
</feature>
<evidence type="ECO:0000256" key="4">
    <source>
        <dbReference type="ARBA" id="ARBA00023125"/>
    </source>
</evidence>
<keyword evidence="2 5" id="KW-0863">Zinc-finger</keyword>
<reference evidence="10 11" key="1">
    <citation type="submission" date="2017-12" db="EMBL/GenBank/DDBJ databases">
        <title>Hemimetabolous genomes reveal molecular basis of termite eusociality.</title>
        <authorList>
            <person name="Harrison M.C."/>
            <person name="Jongepier E."/>
            <person name="Robertson H.M."/>
            <person name="Arning N."/>
            <person name="Bitard-Feildel T."/>
            <person name="Chao H."/>
            <person name="Childers C.P."/>
            <person name="Dinh H."/>
            <person name="Doddapaneni H."/>
            <person name="Dugan S."/>
            <person name="Gowin J."/>
            <person name="Greiner C."/>
            <person name="Han Y."/>
            <person name="Hu H."/>
            <person name="Hughes D.S.T."/>
            <person name="Huylmans A.-K."/>
            <person name="Kemena C."/>
            <person name="Kremer L.P.M."/>
            <person name="Lee S.L."/>
            <person name="Lopez-Ezquerra A."/>
            <person name="Mallet L."/>
            <person name="Monroy-Kuhn J.M."/>
            <person name="Moser A."/>
            <person name="Murali S.C."/>
            <person name="Muzny D.M."/>
            <person name="Otani S."/>
            <person name="Piulachs M.-D."/>
            <person name="Poelchau M."/>
            <person name="Qu J."/>
            <person name="Schaub F."/>
            <person name="Wada-Katsumata A."/>
            <person name="Worley K.C."/>
            <person name="Xie Q."/>
            <person name="Ylla G."/>
            <person name="Poulsen M."/>
            <person name="Gibbs R.A."/>
            <person name="Schal C."/>
            <person name="Richards S."/>
            <person name="Belles X."/>
            <person name="Korb J."/>
            <person name="Bornberg-Bauer E."/>
        </authorList>
    </citation>
    <scope>NUCLEOTIDE SEQUENCE [LARGE SCALE GENOMIC DNA]</scope>
    <source>
        <tissue evidence="10">Whole body</tissue>
    </source>
</reference>
<evidence type="ECO:0000256" key="2">
    <source>
        <dbReference type="ARBA" id="ARBA00022771"/>
    </source>
</evidence>
<evidence type="ECO:0000256" key="3">
    <source>
        <dbReference type="ARBA" id="ARBA00022833"/>
    </source>
</evidence>
<feature type="compositionally biased region" description="Polar residues" evidence="7">
    <location>
        <begin position="268"/>
        <end position="317"/>
    </location>
</feature>
<dbReference type="SMART" id="SM00980">
    <property type="entry name" value="THAP"/>
    <property type="match status" value="1"/>
</dbReference>
<feature type="compositionally biased region" description="Polar residues" evidence="7">
    <location>
        <begin position="555"/>
        <end position="568"/>
    </location>
</feature>
<dbReference type="PROSITE" id="PS00028">
    <property type="entry name" value="ZINC_FINGER_C2H2_1"/>
    <property type="match status" value="2"/>
</dbReference>
<keyword evidence="11" id="KW-1185">Reference proteome</keyword>
<dbReference type="GO" id="GO:0008270">
    <property type="term" value="F:zinc ion binding"/>
    <property type="evidence" value="ECO:0007669"/>
    <property type="project" value="UniProtKB-KW"/>
</dbReference>
<feature type="compositionally biased region" description="Basic and acidic residues" evidence="7">
    <location>
        <begin position="190"/>
        <end position="216"/>
    </location>
</feature>
<gene>
    <name evidence="10" type="ORF">B7P43_G01004</name>
</gene>
<evidence type="ECO:0000313" key="11">
    <source>
        <dbReference type="Proteomes" id="UP000235965"/>
    </source>
</evidence>
<dbReference type="SUPFAM" id="SSF57716">
    <property type="entry name" value="Glucocorticoid receptor-like (DNA-binding domain)"/>
    <property type="match status" value="1"/>
</dbReference>
<feature type="compositionally biased region" description="Polar residues" evidence="7">
    <location>
        <begin position="501"/>
        <end position="515"/>
    </location>
</feature>
<feature type="region of interest" description="Disordered" evidence="7">
    <location>
        <begin position="179"/>
        <end position="226"/>
    </location>
</feature>
<dbReference type="Pfam" id="PF05485">
    <property type="entry name" value="THAP"/>
    <property type="match status" value="1"/>
</dbReference>
<dbReference type="Proteomes" id="UP000235965">
    <property type="component" value="Unassembled WGS sequence"/>
</dbReference>
<keyword evidence="4 6" id="KW-0238">DNA-binding</keyword>
<comment type="caution">
    <text evidence="10">The sequence shown here is derived from an EMBL/GenBank/DDBJ whole genome shotgun (WGS) entry which is preliminary data.</text>
</comment>
<protein>
    <recommendedName>
        <fullName evidence="12">THAP-type domain-containing protein</fullName>
    </recommendedName>
</protein>
<dbReference type="PROSITE" id="PS50157">
    <property type="entry name" value="ZINC_FINGER_C2H2_2"/>
    <property type="match status" value="2"/>
</dbReference>
<sequence>MVNYCCAINCRNSKTNRPDLKFFRFPFNNSERSWEWIVNLGRVDLLSKDVYELYTSYIVCAEHFERHYFLNERRRKLGYNAVPTIFNHYSHDVDVSFILESLNRIQNKAASVVECQEQIPEPVQCSQQSSKETTSLAASSQCTAPKSYKCQQCNEIFLSVHQLFSHELRDHEHVGISQIGHNKKPLPKYNQHEKVSSPKNDVHESKTHDTNPRTEACDTNNSQQQEEDLQIDASNIGIQTPSKEGKVQSQDGTQQTHTSNIEGKLQRQDGNQQTHTSNMEGKSQKQDGNQQIHTSNTEGKSCKQDGNQHTLTSNIEGKSQKQDGNRQTDTSSMKGRSQKQDGNQQIHTSNMEGKSQKQDGNQYTHTSNIEGKSQKQDGNQQTHTSNMEGNSQKQDGNQQTHTSNMEGKSQKQDGNQHTHTSNMEGKSQKQDGILHTHTSNVERKSQREVGNEQTHTSNMEGKLQKQDGNQQTHTSDMEGKSQKQDGNQQTHTCSMERKSQRQGGNQQTYTSNMDGKSQKQDGNQHTHTSNMEGKSQKQDGIQHTHTSNVERKSQRQVGNEQTHTSSTEGIECDQNACLQYEEPFISDNQNSKSELQYNDKENAFLQQGKGHFESSFSGEETPSEVVDLAEPMTSSESEVIPLPYKCFTCEERFQTRCQLFYHDLEVHVGITKPATLKSRDISLNSPQKNLKEKITLSEGGAKRIAENTLEEQQPMKKGGVKRIAENILEELQPMKVIITEKENTGEKVNEKQEKSESRQVSFKKAGAGNKSAQKYIVKQNIEQGDGKKIKINTESLEQIKETIQAITAKYAQNKTLSDTGGGSEVHEQDADIQPKTFVIVKDDSQRGKGNQKTTGGYRIDVVTNYVLSQSQVKQLLQE</sequence>
<evidence type="ECO:0000256" key="6">
    <source>
        <dbReference type="PROSITE-ProRule" id="PRU00309"/>
    </source>
</evidence>
<dbReference type="AlphaFoldDB" id="A0A2J7PGA7"/>
<name>A0A2J7PGA7_9NEOP</name>
<dbReference type="InParanoid" id="A0A2J7PGA7"/>
<feature type="compositionally biased region" description="Polar residues" evidence="7">
    <location>
        <begin position="484"/>
        <end position="493"/>
    </location>
</feature>
<dbReference type="GO" id="GO:0003677">
    <property type="term" value="F:DNA binding"/>
    <property type="evidence" value="ECO:0007669"/>
    <property type="project" value="UniProtKB-UniRule"/>
</dbReference>
<dbReference type="SMART" id="SM00692">
    <property type="entry name" value="DM3"/>
    <property type="match status" value="1"/>
</dbReference>
<dbReference type="SMART" id="SM00355">
    <property type="entry name" value="ZnF_C2H2"/>
    <property type="match status" value="2"/>
</dbReference>
<feature type="compositionally biased region" description="Polar residues" evidence="7">
    <location>
        <begin position="327"/>
        <end position="407"/>
    </location>
</feature>
<feature type="domain" description="THAP-type" evidence="9">
    <location>
        <begin position="1"/>
        <end position="86"/>
    </location>
</feature>
<feature type="region of interest" description="Disordered" evidence="7">
    <location>
        <begin position="241"/>
        <end position="570"/>
    </location>
</feature>
<organism evidence="10 11">
    <name type="scientific">Cryptotermes secundus</name>
    <dbReference type="NCBI Taxonomy" id="105785"/>
    <lineage>
        <taxon>Eukaryota</taxon>
        <taxon>Metazoa</taxon>
        <taxon>Ecdysozoa</taxon>
        <taxon>Arthropoda</taxon>
        <taxon>Hexapoda</taxon>
        <taxon>Insecta</taxon>
        <taxon>Pterygota</taxon>
        <taxon>Neoptera</taxon>
        <taxon>Polyneoptera</taxon>
        <taxon>Dictyoptera</taxon>
        <taxon>Blattodea</taxon>
        <taxon>Blattoidea</taxon>
        <taxon>Termitoidae</taxon>
        <taxon>Kalotermitidae</taxon>
        <taxon>Cryptotermitinae</taxon>
        <taxon>Cryptotermes</taxon>
    </lineage>
</organism>
<keyword evidence="1" id="KW-0479">Metal-binding</keyword>
<evidence type="ECO:0000256" key="1">
    <source>
        <dbReference type="ARBA" id="ARBA00022723"/>
    </source>
</evidence>
<evidence type="ECO:0000259" key="8">
    <source>
        <dbReference type="PROSITE" id="PS50157"/>
    </source>
</evidence>
<proteinExistence type="predicted"/>
<feature type="compositionally biased region" description="Basic and acidic residues" evidence="7">
    <location>
        <begin position="742"/>
        <end position="757"/>
    </location>
</feature>
<dbReference type="PROSITE" id="PS50950">
    <property type="entry name" value="ZF_THAP"/>
    <property type="match status" value="1"/>
</dbReference>